<evidence type="ECO:0000256" key="5">
    <source>
        <dbReference type="ARBA" id="ARBA00022723"/>
    </source>
</evidence>
<gene>
    <name evidence="9" type="ORF">QE152_g8661</name>
</gene>
<accession>A0AAW1M176</accession>
<evidence type="ECO:0000256" key="4">
    <source>
        <dbReference type="ARBA" id="ARBA00022722"/>
    </source>
</evidence>
<protein>
    <submittedName>
        <fullName evidence="9">DDE superfamily endonuclease</fullName>
    </submittedName>
</protein>
<evidence type="ECO:0000256" key="6">
    <source>
        <dbReference type="ARBA" id="ARBA00022801"/>
    </source>
</evidence>
<comment type="subcellular location">
    <subcellularLocation>
        <location evidence="2">Nucleus</location>
    </subcellularLocation>
</comment>
<comment type="cofactor">
    <cofactor evidence="1">
        <name>a divalent metal cation</name>
        <dbReference type="ChEBI" id="CHEBI:60240"/>
    </cofactor>
</comment>
<dbReference type="EMBL" id="JASPKY010000070">
    <property type="protein sequence ID" value="KAK9739863.1"/>
    <property type="molecule type" value="Genomic_DNA"/>
</dbReference>
<evidence type="ECO:0000313" key="9">
    <source>
        <dbReference type="EMBL" id="KAK9739863.1"/>
    </source>
</evidence>
<dbReference type="PANTHER" id="PTHR22930:SF85">
    <property type="entry name" value="GH03217P-RELATED"/>
    <property type="match status" value="1"/>
</dbReference>
<dbReference type="Proteomes" id="UP001458880">
    <property type="component" value="Unassembled WGS sequence"/>
</dbReference>
<organism evidence="9 10">
    <name type="scientific">Popillia japonica</name>
    <name type="common">Japanese beetle</name>
    <dbReference type="NCBI Taxonomy" id="7064"/>
    <lineage>
        <taxon>Eukaryota</taxon>
        <taxon>Metazoa</taxon>
        <taxon>Ecdysozoa</taxon>
        <taxon>Arthropoda</taxon>
        <taxon>Hexapoda</taxon>
        <taxon>Insecta</taxon>
        <taxon>Pterygota</taxon>
        <taxon>Neoptera</taxon>
        <taxon>Endopterygota</taxon>
        <taxon>Coleoptera</taxon>
        <taxon>Polyphaga</taxon>
        <taxon>Scarabaeiformia</taxon>
        <taxon>Scarabaeidae</taxon>
        <taxon>Rutelinae</taxon>
        <taxon>Popillia</taxon>
    </lineage>
</organism>
<dbReference type="GO" id="GO:0046872">
    <property type="term" value="F:metal ion binding"/>
    <property type="evidence" value="ECO:0007669"/>
    <property type="project" value="UniProtKB-KW"/>
</dbReference>
<evidence type="ECO:0000256" key="1">
    <source>
        <dbReference type="ARBA" id="ARBA00001968"/>
    </source>
</evidence>
<dbReference type="InterPro" id="IPR045249">
    <property type="entry name" value="HARBI1-like"/>
</dbReference>
<sequence length="268" mass="30212">MSNPFQLPNNHFIKSFRLSKEATQYLIDTIVPNLNVPARPTAIPNYLKVLCALYFLGHGSYQLNIGAGAIIGMSQPSVSRCVSRVCDIINDTMVNTWIQFPIDYGSIIRNKNLFFEKFGFPHILGAIDCSFPIDYGSIIRNKNLFFEKFGFPHILGAIDCSHIAIISPPFEHALYPAAAYYNRKGFYSINVHIIADASMNILNMNARYPGSVHDAAIWMMSNVNRHLRNEYLNGRLNCHLIGDEGYPLSPWLLVQHPGDYADNSPEAR</sequence>
<dbReference type="InterPro" id="IPR027806">
    <property type="entry name" value="HARBI1_dom"/>
</dbReference>
<name>A0AAW1M176_POPJA</name>
<keyword evidence="7" id="KW-0539">Nucleus</keyword>
<keyword evidence="4" id="KW-0540">Nuclease</keyword>
<dbReference type="GO" id="GO:0016787">
    <property type="term" value="F:hydrolase activity"/>
    <property type="evidence" value="ECO:0007669"/>
    <property type="project" value="UniProtKB-KW"/>
</dbReference>
<keyword evidence="5" id="KW-0479">Metal-binding</keyword>
<dbReference type="PANTHER" id="PTHR22930">
    <property type="match status" value="1"/>
</dbReference>
<comment type="similarity">
    <text evidence="3">Belongs to the HARBI1 family.</text>
</comment>
<reference evidence="9 10" key="1">
    <citation type="journal article" date="2024" name="BMC Genomics">
        <title>De novo assembly and annotation of Popillia japonica's genome with initial clues to its potential as an invasive pest.</title>
        <authorList>
            <person name="Cucini C."/>
            <person name="Boschi S."/>
            <person name="Funari R."/>
            <person name="Cardaioli E."/>
            <person name="Iannotti N."/>
            <person name="Marturano G."/>
            <person name="Paoli F."/>
            <person name="Bruttini M."/>
            <person name="Carapelli A."/>
            <person name="Frati F."/>
            <person name="Nardi F."/>
        </authorList>
    </citation>
    <scope>NUCLEOTIDE SEQUENCE [LARGE SCALE GENOMIC DNA]</scope>
    <source>
        <strain evidence="9">DMR45628</strain>
    </source>
</reference>
<keyword evidence="10" id="KW-1185">Reference proteome</keyword>
<dbReference type="GO" id="GO:0005634">
    <property type="term" value="C:nucleus"/>
    <property type="evidence" value="ECO:0007669"/>
    <property type="project" value="UniProtKB-SubCell"/>
</dbReference>
<dbReference type="Pfam" id="PF13359">
    <property type="entry name" value="DDE_Tnp_4"/>
    <property type="match status" value="1"/>
</dbReference>
<evidence type="ECO:0000256" key="2">
    <source>
        <dbReference type="ARBA" id="ARBA00004123"/>
    </source>
</evidence>
<dbReference type="AlphaFoldDB" id="A0AAW1M176"/>
<keyword evidence="6" id="KW-0378">Hydrolase</keyword>
<evidence type="ECO:0000259" key="8">
    <source>
        <dbReference type="Pfam" id="PF13359"/>
    </source>
</evidence>
<proteinExistence type="inferred from homology"/>
<evidence type="ECO:0000256" key="7">
    <source>
        <dbReference type="ARBA" id="ARBA00023242"/>
    </source>
</evidence>
<dbReference type="GO" id="GO:0004519">
    <property type="term" value="F:endonuclease activity"/>
    <property type="evidence" value="ECO:0007669"/>
    <property type="project" value="UniProtKB-KW"/>
</dbReference>
<keyword evidence="9" id="KW-0255">Endonuclease</keyword>
<evidence type="ECO:0000313" key="10">
    <source>
        <dbReference type="Proteomes" id="UP001458880"/>
    </source>
</evidence>
<feature type="domain" description="DDE Tnp4" evidence="8">
    <location>
        <begin position="158"/>
        <end position="257"/>
    </location>
</feature>
<evidence type="ECO:0000256" key="3">
    <source>
        <dbReference type="ARBA" id="ARBA00006958"/>
    </source>
</evidence>
<comment type="caution">
    <text evidence="9">The sequence shown here is derived from an EMBL/GenBank/DDBJ whole genome shotgun (WGS) entry which is preliminary data.</text>
</comment>